<comment type="caution">
    <text evidence="1">The sequence shown here is derived from an EMBL/GenBank/DDBJ whole genome shotgun (WGS) entry which is preliminary data.</text>
</comment>
<dbReference type="Proteomes" id="UP001167796">
    <property type="component" value="Unassembled WGS sequence"/>
</dbReference>
<organism evidence="1 2">
    <name type="scientific">Hymenobacter mellowenesis</name>
    <dbReference type="NCBI Taxonomy" id="3063995"/>
    <lineage>
        <taxon>Bacteria</taxon>
        <taxon>Pseudomonadati</taxon>
        <taxon>Bacteroidota</taxon>
        <taxon>Cytophagia</taxon>
        <taxon>Cytophagales</taxon>
        <taxon>Hymenobacteraceae</taxon>
        <taxon>Hymenobacter</taxon>
    </lineage>
</organism>
<dbReference type="EMBL" id="JAUQSX010000004">
    <property type="protein sequence ID" value="MDO7846476.1"/>
    <property type="molecule type" value="Genomic_DNA"/>
</dbReference>
<keyword evidence="2" id="KW-1185">Reference proteome</keyword>
<gene>
    <name evidence="1" type="ORF">Q5H92_08915</name>
</gene>
<evidence type="ECO:0000313" key="2">
    <source>
        <dbReference type="Proteomes" id="UP001167796"/>
    </source>
</evidence>
<sequence length="163" mass="18235">MPLELTAPPFIDRPVRPLVKGPITYQRVQRYLTHYPKQDPITGNVVLFLSAWVMHFFTNPDGSPGADASETVANYQITYEANNKEIIDLSSGAILYTRDKENDETWAALLAADPRPLAERGNAFGWQMQQKPEITQAAQIEAAMDAADGPPWYRFGRDEEPAA</sequence>
<proteinExistence type="predicted"/>
<protein>
    <submittedName>
        <fullName evidence="1">Uncharacterized protein</fullName>
    </submittedName>
</protein>
<reference evidence="1" key="1">
    <citation type="submission" date="2023-07" db="EMBL/GenBank/DDBJ databases">
        <authorList>
            <person name="Kim M.K."/>
        </authorList>
    </citation>
    <scope>NUCLEOTIDE SEQUENCE</scope>
    <source>
        <strain evidence="1">M29</strain>
    </source>
</reference>
<name>A0ABT9A9F5_9BACT</name>
<accession>A0ABT9A9F5</accession>
<dbReference type="RefSeq" id="WP_305011164.1">
    <property type="nucleotide sequence ID" value="NZ_JAUQSX010000004.1"/>
</dbReference>
<evidence type="ECO:0000313" key="1">
    <source>
        <dbReference type="EMBL" id="MDO7846476.1"/>
    </source>
</evidence>